<feature type="non-terminal residue" evidence="1">
    <location>
        <position position="170"/>
    </location>
</feature>
<sequence length="170" mass="19493">IVPYFIECLLYIKKNRRKISFVFKGVDDYIHDSITLFRGFVFMSEPKLITGNNLLRNILENIASKLMGLYDDSIFSGLLGFEIIIISAHYHCDGKGSNLKMELNINVKNIILFRVNLFTTFAVIRSCPVKENDRSLDHQDLLFLIDCLVSLNRQQNPTSPEVFVGLMANK</sequence>
<protein>
    <submittedName>
        <fullName evidence="1">Uncharacterized protein</fullName>
    </submittedName>
</protein>
<comment type="caution">
    <text evidence="1">The sequence shown here is derived from an EMBL/GenBank/DDBJ whole genome shotgun (WGS) entry which is preliminary data.</text>
</comment>
<evidence type="ECO:0000313" key="1">
    <source>
        <dbReference type="EMBL" id="KNC29698.1"/>
    </source>
</evidence>
<evidence type="ECO:0000313" key="2">
    <source>
        <dbReference type="Proteomes" id="UP000037069"/>
    </source>
</evidence>
<reference evidence="1 2" key="1">
    <citation type="journal article" date="2015" name="Nat. Commun.">
        <title>Lucilia cuprina genome unlocks parasitic fly biology to underpin future interventions.</title>
        <authorList>
            <person name="Anstead C.A."/>
            <person name="Korhonen P.K."/>
            <person name="Young N.D."/>
            <person name="Hall R.S."/>
            <person name="Jex A.R."/>
            <person name="Murali S.C."/>
            <person name="Hughes D.S."/>
            <person name="Lee S.F."/>
            <person name="Perry T."/>
            <person name="Stroehlein A.J."/>
            <person name="Ansell B.R."/>
            <person name="Breugelmans B."/>
            <person name="Hofmann A."/>
            <person name="Qu J."/>
            <person name="Dugan S."/>
            <person name="Lee S.L."/>
            <person name="Chao H."/>
            <person name="Dinh H."/>
            <person name="Han Y."/>
            <person name="Doddapaneni H.V."/>
            <person name="Worley K.C."/>
            <person name="Muzny D.M."/>
            <person name="Ioannidis P."/>
            <person name="Waterhouse R.M."/>
            <person name="Zdobnov E.M."/>
            <person name="James P.J."/>
            <person name="Bagnall N.H."/>
            <person name="Kotze A.C."/>
            <person name="Gibbs R.A."/>
            <person name="Richards S."/>
            <person name="Batterham P."/>
            <person name="Gasser R.B."/>
        </authorList>
    </citation>
    <scope>NUCLEOTIDE SEQUENCE [LARGE SCALE GENOMIC DNA]</scope>
    <source>
        <strain evidence="1 2">LS</strain>
        <tissue evidence="1">Full body</tissue>
    </source>
</reference>
<organism evidence="1 2">
    <name type="scientific">Lucilia cuprina</name>
    <name type="common">Green bottle fly</name>
    <name type="synonym">Australian sheep blowfly</name>
    <dbReference type="NCBI Taxonomy" id="7375"/>
    <lineage>
        <taxon>Eukaryota</taxon>
        <taxon>Metazoa</taxon>
        <taxon>Ecdysozoa</taxon>
        <taxon>Arthropoda</taxon>
        <taxon>Hexapoda</taxon>
        <taxon>Insecta</taxon>
        <taxon>Pterygota</taxon>
        <taxon>Neoptera</taxon>
        <taxon>Endopterygota</taxon>
        <taxon>Diptera</taxon>
        <taxon>Brachycera</taxon>
        <taxon>Muscomorpha</taxon>
        <taxon>Oestroidea</taxon>
        <taxon>Calliphoridae</taxon>
        <taxon>Luciliinae</taxon>
        <taxon>Lucilia</taxon>
    </lineage>
</organism>
<accession>A0A0L0CBA9</accession>
<dbReference type="Proteomes" id="UP000037069">
    <property type="component" value="Unassembled WGS sequence"/>
</dbReference>
<dbReference type="EMBL" id="JRES01000638">
    <property type="protein sequence ID" value="KNC29698.1"/>
    <property type="molecule type" value="Genomic_DNA"/>
</dbReference>
<feature type="non-terminal residue" evidence="1">
    <location>
        <position position="1"/>
    </location>
</feature>
<name>A0A0L0CBA9_LUCCU</name>
<dbReference type="AlphaFoldDB" id="A0A0L0CBA9"/>
<gene>
    <name evidence="1" type="ORF">FF38_13716</name>
</gene>
<proteinExistence type="predicted"/>
<keyword evidence="2" id="KW-1185">Reference proteome</keyword>
<dbReference type="OMA" id="IISAHYH"/>